<keyword evidence="6" id="KW-1185">Reference proteome</keyword>
<protein>
    <submittedName>
        <fullName evidence="5">GNAT family N-acetyltransferase</fullName>
        <ecNumber evidence="5">2.3.1.-</ecNumber>
    </submittedName>
</protein>
<organism evidence="5 6">
    <name type="scientific">Paenibacillus profundus</name>
    <dbReference type="NCBI Taxonomy" id="1173085"/>
    <lineage>
        <taxon>Bacteria</taxon>
        <taxon>Bacillati</taxon>
        <taxon>Bacillota</taxon>
        <taxon>Bacilli</taxon>
        <taxon>Bacillales</taxon>
        <taxon>Paenibacillaceae</taxon>
        <taxon>Paenibacillus</taxon>
    </lineage>
</organism>
<keyword evidence="2 5" id="KW-0012">Acyltransferase</keyword>
<evidence type="ECO:0000256" key="2">
    <source>
        <dbReference type="ARBA" id="ARBA00023315"/>
    </source>
</evidence>
<dbReference type="RefSeq" id="WP_233699273.1">
    <property type="nucleotide sequence ID" value="NZ_JAJNBZ010000046.1"/>
</dbReference>
<accession>A0ABS8YSF0</accession>
<comment type="caution">
    <text evidence="5">The sequence shown here is derived from an EMBL/GenBank/DDBJ whole genome shotgun (WGS) entry which is preliminary data.</text>
</comment>
<evidence type="ECO:0000256" key="3">
    <source>
        <dbReference type="ARBA" id="ARBA00038502"/>
    </source>
</evidence>
<dbReference type="InterPro" id="IPR016181">
    <property type="entry name" value="Acyl_CoA_acyltransferase"/>
</dbReference>
<dbReference type="GO" id="GO:0016746">
    <property type="term" value="F:acyltransferase activity"/>
    <property type="evidence" value="ECO:0007669"/>
    <property type="project" value="UniProtKB-KW"/>
</dbReference>
<evidence type="ECO:0000256" key="1">
    <source>
        <dbReference type="ARBA" id="ARBA00022679"/>
    </source>
</evidence>
<reference evidence="5 6" key="1">
    <citation type="submission" date="2021-11" db="EMBL/GenBank/DDBJ databases">
        <title>Draft genome sequence of Paenibacillus profundus YoMME, a new Gram-positive bacteria with exoelectrogenic properties.</title>
        <authorList>
            <person name="Hubenova Y."/>
            <person name="Hubenova E."/>
            <person name="Manasiev Y."/>
            <person name="Peykov S."/>
            <person name="Mitov M."/>
        </authorList>
    </citation>
    <scope>NUCLEOTIDE SEQUENCE [LARGE SCALE GENOMIC DNA]</scope>
    <source>
        <strain evidence="5 6">YoMME</strain>
    </source>
</reference>
<dbReference type="Proteomes" id="UP001199916">
    <property type="component" value="Unassembled WGS sequence"/>
</dbReference>
<dbReference type="PROSITE" id="PS51186">
    <property type="entry name" value="GNAT"/>
    <property type="match status" value="1"/>
</dbReference>
<dbReference type="Pfam" id="PF13302">
    <property type="entry name" value="Acetyltransf_3"/>
    <property type="match status" value="1"/>
</dbReference>
<evidence type="ECO:0000313" key="6">
    <source>
        <dbReference type="Proteomes" id="UP001199916"/>
    </source>
</evidence>
<dbReference type="EC" id="2.3.1.-" evidence="5"/>
<dbReference type="PANTHER" id="PTHR43792:SF8">
    <property type="entry name" value="[RIBOSOMAL PROTEIN US5]-ALANINE N-ACETYLTRANSFERASE"/>
    <property type="match status" value="1"/>
</dbReference>
<comment type="similarity">
    <text evidence="3">Belongs to the acetyltransferase family. RimJ subfamily.</text>
</comment>
<dbReference type="SUPFAM" id="SSF55729">
    <property type="entry name" value="Acyl-CoA N-acyltransferases (Nat)"/>
    <property type="match status" value="1"/>
</dbReference>
<dbReference type="PANTHER" id="PTHR43792">
    <property type="entry name" value="GNAT FAMILY, PUTATIVE (AFU_ORTHOLOGUE AFUA_3G00765)-RELATED-RELATED"/>
    <property type="match status" value="1"/>
</dbReference>
<keyword evidence="1 5" id="KW-0808">Transferase</keyword>
<evidence type="ECO:0000313" key="5">
    <source>
        <dbReference type="EMBL" id="MCE5173301.1"/>
    </source>
</evidence>
<dbReference type="InterPro" id="IPR000182">
    <property type="entry name" value="GNAT_dom"/>
</dbReference>
<name>A0ABS8YSF0_9BACL</name>
<dbReference type="Gene3D" id="3.40.630.30">
    <property type="match status" value="1"/>
</dbReference>
<gene>
    <name evidence="5" type="ORF">LQV63_29020</name>
</gene>
<dbReference type="InterPro" id="IPR051531">
    <property type="entry name" value="N-acetyltransferase"/>
</dbReference>
<proteinExistence type="inferred from homology"/>
<dbReference type="EMBL" id="JAJNBZ010000046">
    <property type="protein sequence ID" value="MCE5173301.1"/>
    <property type="molecule type" value="Genomic_DNA"/>
</dbReference>
<feature type="domain" description="N-acetyltransferase" evidence="4">
    <location>
        <begin position="21"/>
        <end position="181"/>
    </location>
</feature>
<sequence length="184" mass="21728">MKLELVTSRLKLTSIDESKAIQVLDYVQRNKEFLKEWEILRAPDYYTLEAQKNLIHQDIQQMERGQLVRVWMYKLDELERIIGSITLSNIVKGGFLSCYLGYRIDEQERNKGYMTEGIKHMIEFAFNILQLHRIEANIMPRNTASIKVVQKLGFHNEGAAKKYLKINGKWEDHIHMVLLNDEME</sequence>
<evidence type="ECO:0000259" key="4">
    <source>
        <dbReference type="PROSITE" id="PS51186"/>
    </source>
</evidence>